<dbReference type="PROSITE" id="PS50977">
    <property type="entry name" value="HTH_TETR_2"/>
    <property type="match status" value="1"/>
</dbReference>
<dbReference type="GO" id="GO:0003700">
    <property type="term" value="F:DNA-binding transcription factor activity"/>
    <property type="evidence" value="ECO:0007669"/>
    <property type="project" value="TreeGrafter"/>
</dbReference>
<keyword evidence="7" id="KW-1185">Reference proteome</keyword>
<dbReference type="InterPro" id="IPR009057">
    <property type="entry name" value="Homeodomain-like_sf"/>
</dbReference>
<comment type="caution">
    <text evidence="6">The sequence shown here is derived from an EMBL/GenBank/DDBJ whole genome shotgun (WGS) entry which is preliminary data.</text>
</comment>
<gene>
    <name evidence="6" type="ORF">CLV52_0589</name>
</gene>
<evidence type="ECO:0000256" key="3">
    <source>
        <dbReference type="ARBA" id="ARBA00023163"/>
    </source>
</evidence>
<accession>A0A4R7FQQ1</accession>
<dbReference type="InterPro" id="IPR049445">
    <property type="entry name" value="TetR_SbtR-like_C"/>
</dbReference>
<protein>
    <submittedName>
        <fullName evidence="6">TetR family transcriptional regulator</fullName>
    </submittedName>
</protein>
<reference evidence="6 7" key="1">
    <citation type="submission" date="2019-03" db="EMBL/GenBank/DDBJ databases">
        <title>Genomic Encyclopedia of Archaeal and Bacterial Type Strains, Phase II (KMG-II): from individual species to whole genera.</title>
        <authorList>
            <person name="Goeker M."/>
        </authorList>
    </citation>
    <scope>NUCLEOTIDE SEQUENCE [LARGE SCALE GENOMIC DNA]</scope>
    <source>
        <strain evidence="6 7">DSM 24782</strain>
    </source>
</reference>
<dbReference type="SUPFAM" id="SSF48498">
    <property type="entry name" value="Tetracyclin repressor-like, C-terminal domain"/>
    <property type="match status" value="1"/>
</dbReference>
<dbReference type="InterPro" id="IPR001647">
    <property type="entry name" value="HTH_TetR"/>
</dbReference>
<dbReference type="PANTHER" id="PTHR30055">
    <property type="entry name" value="HTH-TYPE TRANSCRIPTIONAL REGULATOR RUTR"/>
    <property type="match status" value="1"/>
</dbReference>
<dbReference type="InterPro" id="IPR050109">
    <property type="entry name" value="HTH-type_TetR-like_transc_reg"/>
</dbReference>
<keyword evidence="3" id="KW-0804">Transcription</keyword>
<dbReference type="Pfam" id="PF21597">
    <property type="entry name" value="TetR_C_43"/>
    <property type="match status" value="1"/>
</dbReference>
<evidence type="ECO:0000313" key="7">
    <source>
        <dbReference type="Proteomes" id="UP000295344"/>
    </source>
</evidence>
<name>A0A4R7FQQ1_9MICO</name>
<proteinExistence type="predicted"/>
<keyword evidence="2 4" id="KW-0238">DNA-binding</keyword>
<dbReference type="EMBL" id="SOAM01000001">
    <property type="protein sequence ID" value="TDS80036.1"/>
    <property type="molecule type" value="Genomic_DNA"/>
</dbReference>
<dbReference type="OrthoDB" id="3192968at2"/>
<evidence type="ECO:0000259" key="5">
    <source>
        <dbReference type="PROSITE" id="PS50977"/>
    </source>
</evidence>
<dbReference type="AlphaFoldDB" id="A0A4R7FQQ1"/>
<sequence length="190" mass="20947">MTDASSQLRADARENRDRIVAAARALFAERGLSVGTTEIARRAGVGSATLYRRFPTREALVDEAFASEMRACRRIVLRGSSDPDAWRGLRAIMRELVTLSARNRGFVEALQASAMLPSGLIEHRRELLLLLDDLVRRARVDGEVRPDIAVDDLVLLLRAGRGVTDGLRSRGRPAADRFVDLALSALRASR</sequence>
<keyword evidence="1" id="KW-0805">Transcription regulation</keyword>
<evidence type="ECO:0000256" key="2">
    <source>
        <dbReference type="ARBA" id="ARBA00023125"/>
    </source>
</evidence>
<dbReference type="RefSeq" id="WP_133764680.1">
    <property type="nucleotide sequence ID" value="NZ_BAAARP010000001.1"/>
</dbReference>
<dbReference type="Gene3D" id="1.10.357.10">
    <property type="entry name" value="Tetracycline Repressor, domain 2"/>
    <property type="match status" value="1"/>
</dbReference>
<feature type="DNA-binding region" description="H-T-H motif" evidence="4">
    <location>
        <begin position="35"/>
        <end position="54"/>
    </location>
</feature>
<dbReference type="GO" id="GO:0000976">
    <property type="term" value="F:transcription cis-regulatory region binding"/>
    <property type="evidence" value="ECO:0007669"/>
    <property type="project" value="TreeGrafter"/>
</dbReference>
<feature type="domain" description="HTH tetR-type" evidence="5">
    <location>
        <begin position="13"/>
        <end position="72"/>
    </location>
</feature>
<dbReference type="InterPro" id="IPR036271">
    <property type="entry name" value="Tet_transcr_reg_TetR-rel_C_sf"/>
</dbReference>
<organism evidence="6 7">
    <name type="scientific">Amnibacterium kyonggiense</name>
    <dbReference type="NCBI Taxonomy" id="595671"/>
    <lineage>
        <taxon>Bacteria</taxon>
        <taxon>Bacillati</taxon>
        <taxon>Actinomycetota</taxon>
        <taxon>Actinomycetes</taxon>
        <taxon>Micrococcales</taxon>
        <taxon>Microbacteriaceae</taxon>
        <taxon>Amnibacterium</taxon>
    </lineage>
</organism>
<dbReference type="PANTHER" id="PTHR30055:SF234">
    <property type="entry name" value="HTH-TYPE TRANSCRIPTIONAL REGULATOR BETI"/>
    <property type="match status" value="1"/>
</dbReference>
<evidence type="ECO:0000256" key="4">
    <source>
        <dbReference type="PROSITE-ProRule" id="PRU00335"/>
    </source>
</evidence>
<dbReference type="PRINTS" id="PR00455">
    <property type="entry name" value="HTHTETR"/>
</dbReference>
<dbReference type="SUPFAM" id="SSF46689">
    <property type="entry name" value="Homeodomain-like"/>
    <property type="match status" value="1"/>
</dbReference>
<evidence type="ECO:0000256" key="1">
    <source>
        <dbReference type="ARBA" id="ARBA00023015"/>
    </source>
</evidence>
<dbReference type="Pfam" id="PF00440">
    <property type="entry name" value="TetR_N"/>
    <property type="match status" value="1"/>
</dbReference>
<evidence type="ECO:0000313" key="6">
    <source>
        <dbReference type="EMBL" id="TDS80036.1"/>
    </source>
</evidence>
<dbReference type="Proteomes" id="UP000295344">
    <property type="component" value="Unassembled WGS sequence"/>
</dbReference>